<reference evidence="1 2" key="1">
    <citation type="submission" date="2020-05" db="EMBL/GenBank/DDBJ databases">
        <authorList>
            <person name="Mo P."/>
        </authorList>
    </citation>
    <scope>NUCLEOTIDE SEQUENCE [LARGE SCALE GENOMIC DNA]</scope>
    <source>
        <strain evidence="1 2">Gen01</strain>
    </source>
</reference>
<dbReference type="Pfam" id="PF13419">
    <property type="entry name" value="HAD_2"/>
    <property type="match status" value="1"/>
</dbReference>
<proteinExistence type="predicted"/>
<dbReference type="SUPFAM" id="SSF56784">
    <property type="entry name" value="HAD-like"/>
    <property type="match status" value="1"/>
</dbReference>
<protein>
    <submittedName>
        <fullName evidence="1">HAD family hydrolase</fullName>
    </submittedName>
</protein>
<dbReference type="Gene3D" id="3.40.50.1000">
    <property type="entry name" value="HAD superfamily/HAD-like"/>
    <property type="match status" value="1"/>
</dbReference>
<dbReference type="GO" id="GO:0006281">
    <property type="term" value="P:DNA repair"/>
    <property type="evidence" value="ECO:0007669"/>
    <property type="project" value="TreeGrafter"/>
</dbReference>
<dbReference type="AlphaFoldDB" id="A0A6M6JKT3"/>
<dbReference type="EMBL" id="CP053564">
    <property type="protein sequence ID" value="QJY47567.1"/>
    <property type="molecule type" value="Genomic_DNA"/>
</dbReference>
<dbReference type="InterPro" id="IPR006439">
    <property type="entry name" value="HAD-SF_hydro_IA"/>
</dbReference>
<accession>A0A6M6JKT3</accession>
<dbReference type="Gene3D" id="1.10.150.240">
    <property type="entry name" value="Putative phosphatase, domain 2"/>
    <property type="match status" value="1"/>
</dbReference>
<keyword evidence="2" id="KW-1185">Reference proteome</keyword>
<dbReference type="Proteomes" id="UP000505377">
    <property type="component" value="Chromosome"/>
</dbReference>
<dbReference type="InterPro" id="IPR036412">
    <property type="entry name" value="HAD-like_sf"/>
</dbReference>
<dbReference type="GO" id="GO:0008967">
    <property type="term" value="F:phosphoglycolate phosphatase activity"/>
    <property type="evidence" value="ECO:0007669"/>
    <property type="project" value="TreeGrafter"/>
</dbReference>
<dbReference type="PRINTS" id="PR00413">
    <property type="entry name" value="HADHALOGNASE"/>
</dbReference>
<dbReference type="RefSeq" id="WP_172160296.1">
    <property type="nucleotide sequence ID" value="NZ_CP053564.1"/>
</dbReference>
<evidence type="ECO:0000313" key="2">
    <source>
        <dbReference type="Proteomes" id="UP000505377"/>
    </source>
</evidence>
<dbReference type="InterPro" id="IPR023214">
    <property type="entry name" value="HAD_sf"/>
</dbReference>
<evidence type="ECO:0000313" key="1">
    <source>
        <dbReference type="EMBL" id="QJY47567.1"/>
    </source>
</evidence>
<dbReference type="PANTHER" id="PTHR43434:SF1">
    <property type="entry name" value="PHOSPHOGLYCOLATE PHOSPHATASE"/>
    <property type="match status" value="1"/>
</dbReference>
<dbReference type="InterPro" id="IPR050155">
    <property type="entry name" value="HAD-like_hydrolase_sf"/>
</dbReference>
<dbReference type="SFLD" id="SFLDS00003">
    <property type="entry name" value="Haloacid_Dehalogenase"/>
    <property type="match status" value="1"/>
</dbReference>
<dbReference type="NCBIfam" id="TIGR01509">
    <property type="entry name" value="HAD-SF-IA-v3"/>
    <property type="match status" value="1"/>
</dbReference>
<dbReference type="PANTHER" id="PTHR43434">
    <property type="entry name" value="PHOSPHOGLYCOLATE PHOSPHATASE"/>
    <property type="match status" value="1"/>
</dbReference>
<gene>
    <name evidence="1" type="ORF">HOP40_18575</name>
</gene>
<organism evidence="1 2">
    <name type="scientific">Pseudonocardia broussonetiae</name>
    <dbReference type="NCBI Taxonomy" id="2736640"/>
    <lineage>
        <taxon>Bacteria</taxon>
        <taxon>Bacillati</taxon>
        <taxon>Actinomycetota</taxon>
        <taxon>Actinomycetes</taxon>
        <taxon>Pseudonocardiales</taxon>
        <taxon>Pseudonocardiaceae</taxon>
        <taxon>Pseudonocardia</taxon>
    </lineage>
</organism>
<dbReference type="KEGG" id="pbro:HOP40_18575"/>
<dbReference type="InterPro" id="IPR023198">
    <property type="entry name" value="PGP-like_dom2"/>
</dbReference>
<keyword evidence="1" id="KW-0378">Hydrolase</keyword>
<dbReference type="InterPro" id="IPR041492">
    <property type="entry name" value="HAD_2"/>
</dbReference>
<sequence>MVAAVVWDMDGTLLDSVDAIAAAFAAVTGRPPIPPAEVERLFRLPTPAAILTDLAGTDAGPAEVDAFYAALAVEAEGVEPYPGVHDVLAALAGRVPTGVFTGSNAVATGILLRATGLHDLLDTVVAGDDVARRKPHPDGLELACRRLGVAPAAALYVGDTDSDLTTAVNAGAVPVAAAWGHNHRPGAVGAAVAARPADVLALLDAGPDRPTRAARS</sequence>
<name>A0A6M6JKT3_9PSEU</name>
<dbReference type="NCBIfam" id="TIGR01549">
    <property type="entry name" value="HAD-SF-IA-v1"/>
    <property type="match status" value="1"/>
</dbReference>
<dbReference type="SFLD" id="SFLDG01129">
    <property type="entry name" value="C1.5:_HAD__Beta-PGM__Phosphata"/>
    <property type="match status" value="1"/>
</dbReference>